<dbReference type="Proteomes" id="UP000038830">
    <property type="component" value="Unassembled WGS sequence"/>
</dbReference>
<dbReference type="Pfam" id="PF04427">
    <property type="entry name" value="Brix"/>
    <property type="match status" value="1"/>
</dbReference>
<dbReference type="PANTHER" id="PTHR12661">
    <property type="entry name" value="PETER PAN-RELATED"/>
    <property type="match status" value="1"/>
</dbReference>
<feature type="compositionally biased region" description="Acidic residues" evidence="1">
    <location>
        <begin position="224"/>
        <end position="264"/>
    </location>
</feature>
<feature type="compositionally biased region" description="Basic and acidic residues" evidence="1">
    <location>
        <begin position="167"/>
        <end position="217"/>
    </location>
</feature>
<feature type="region of interest" description="Disordered" evidence="1">
    <location>
        <begin position="164"/>
        <end position="264"/>
    </location>
</feature>
<evidence type="ECO:0000259" key="2">
    <source>
        <dbReference type="PROSITE" id="PS50833"/>
    </source>
</evidence>
<evidence type="ECO:0000313" key="4">
    <source>
        <dbReference type="Proteomes" id="UP000038830"/>
    </source>
</evidence>
<feature type="domain" description="Brix" evidence="2">
    <location>
        <begin position="1"/>
        <end position="153"/>
    </location>
</feature>
<dbReference type="GO" id="GO:0005730">
    <property type="term" value="C:nucleolus"/>
    <property type="evidence" value="ECO:0007669"/>
    <property type="project" value="UniProtKB-ARBA"/>
</dbReference>
<sequence length="264" mass="30041">MFPPIQPHSTKVSSVKRVLMIFKDQETGAIELRHYAIDAKPVEGSKSIKKLINAKTNIHKRLPNLNRTSDVSELLTDPYSIGAFTSDSEVEEENIVDVTETSATTVKKDVSTTTSGISSSAAETNVRKKAIKLTEIGPRLKLHLTKIEEGISTGKVLYHHNIKKSKKEQTELEQKHAERQRIKRERKEEQAANIAEKKSKKEAKKERRKQREEERKARLANGEEVSEDEDEEDADEEEQDADEEEIPEDLDSDLYSDVDEMDED</sequence>
<accession>A0A0H5C0A4</accession>
<dbReference type="GO" id="GO:0006364">
    <property type="term" value="P:rRNA processing"/>
    <property type="evidence" value="ECO:0007669"/>
    <property type="project" value="InterPro"/>
</dbReference>
<dbReference type="PANTHER" id="PTHR12661:SF5">
    <property type="entry name" value="SUPPRESSOR OF SWI4 1 HOMOLOG"/>
    <property type="match status" value="1"/>
</dbReference>
<evidence type="ECO:0000256" key="1">
    <source>
        <dbReference type="SAM" id="MobiDB-lite"/>
    </source>
</evidence>
<name>A0A0H5C0A4_CYBJN</name>
<dbReference type="InterPro" id="IPR007109">
    <property type="entry name" value="Brix"/>
</dbReference>
<dbReference type="GO" id="GO:0019843">
    <property type="term" value="F:rRNA binding"/>
    <property type="evidence" value="ECO:0007669"/>
    <property type="project" value="InterPro"/>
</dbReference>
<dbReference type="AlphaFoldDB" id="A0A0H5C0A4"/>
<protein>
    <submittedName>
        <fullName evidence="3">SSF1 protein</fullName>
    </submittedName>
</protein>
<reference evidence="4" key="1">
    <citation type="journal article" date="2015" name="J. Biotechnol.">
        <title>The structure of the Cyberlindnera jadinii genome and its relation to Candida utilis analyzed by the occurrence of single nucleotide polymorphisms.</title>
        <authorList>
            <person name="Rupp O."/>
            <person name="Brinkrolf K."/>
            <person name="Buerth C."/>
            <person name="Kunigo M."/>
            <person name="Schneider J."/>
            <person name="Jaenicke S."/>
            <person name="Goesmann A."/>
            <person name="Puehler A."/>
            <person name="Jaeger K.-E."/>
            <person name="Ernst J.F."/>
        </authorList>
    </citation>
    <scope>NUCLEOTIDE SEQUENCE [LARGE SCALE GENOMIC DNA]</scope>
    <source>
        <strain evidence="4">ATCC 18201 / CBS 1600 / BCRC 20928 / JCM 3617 / NBRC 0987 / NRRL Y-1542</strain>
    </source>
</reference>
<dbReference type="InterPro" id="IPR045112">
    <property type="entry name" value="PPAN-like"/>
</dbReference>
<organism evidence="3 4">
    <name type="scientific">Cyberlindnera jadinii (strain ATCC 18201 / CBS 1600 / BCRC 20928 / JCM 3617 / NBRC 0987 / NRRL Y-1542)</name>
    <name type="common">Torula yeast</name>
    <name type="synonym">Candida utilis</name>
    <dbReference type="NCBI Taxonomy" id="983966"/>
    <lineage>
        <taxon>Eukaryota</taxon>
        <taxon>Fungi</taxon>
        <taxon>Dikarya</taxon>
        <taxon>Ascomycota</taxon>
        <taxon>Saccharomycotina</taxon>
        <taxon>Saccharomycetes</taxon>
        <taxon>Phaffomycetales</taxon>
        <taxon>Phaffomycetaceae</taxon>
        <taxon>Cyberlindnera</taxon>
    </lineage>
</organism>
<dbReference type="GO" id="GO:0000027">
    <property type="term" value="P:ribosomal large subunit assembly"/>
    <property type="evidence" value="ECO:0007669"/>
    <property type="project" value="TreeGrafter"/>
</dbReference>
<dbReference type="EMBL" id="CDQK01000001">
    <property type="protein sequence ID" value="CEP21158.1"/>
    <property type="molecule type" value="Genomic_DNA"/>
</dbReference>
<dbReference type="GO" id="GO:0030687">
    <property type="term" value="C:preribosome, large subunit precursor"/>
    <property type="evidence" value="ECO:0007669"/>
    <property type="project" value="TreeGrafter"/>
</dbReference>
<proteinExistence type="predicted"/>
<dbReference type="PROSITE" id="PS50833">
    <property type="entry name" value="BRIX"/>
    <property type="match status" value="1"/>
</dbReference>
<gene>
    <name evidence="3" type="primary">SSF1</name>
    <name evidence="3" type="ORF">BN1211_1186</name>
</gene>
<evidence type="ECO:0000313" key="3">
    <source>
        <dbReference type="EMBL" id="CEP21158.1"/>
    </source>
</evidence>